<dbReference type="PROSITE" id="PS51294">
    <property type="entry name" value="HTH_MYB"/>
    <property type="match status" value="1"/>
</dbReference>
<dbReference type="PANTHER" id="PTHR31314:SF168">
    <property type="entry name" value="MYB-LIKE HTH TRANSCRIPTIONAL REGULATOR FAMILY PROTEIN"/>
    <property type="match status" value="1"/>
</dbReference>
<sequence>MEGSGDTESSKTCPSSGKNEDEDENNKDENKLQKDGGSSSNSSTVEENGNNKPSVRPYVRSKMPRLRWTPDLHLRFVHAVDTLGGQDKATPKLVLQMMNIKGLNIAHVKSHLQMYRSKKIDDPSQGIADHGHLLEGVDRNIYNLSQLPMFPAFHQNHYSIFRYGDASWNGLENLIHISTTRQSTIDKIRPGVYDTLTGRVFGSSRNPGILNSNQRSSRYNDEPIPYEMQSFNQQESWQGQFKSSKDLEPRVQDFNGLSKSKTVDIDRSMSFEKLAGVKRKASDCEVPLNLSLGLGPNGDSFLEGFKDDDSHLSLTLCSHSSSKLRRLIEYTSTENASGASTLDLTL</sequence>
<accession>A0ABD3AKG7</accession>
<dbReference type="InterPro" id="IPR017930">
    <property type="entry name" value="Myb_dom"/>
</dbReference>
<keyword evidence="2" id="KW-0805">Transcription regulation</keyword>
<dbReference type="Pfam" id="PF00249">
    <property type="entry name" value="Myb_DNA-binding"/>
    <property type="match status" value="1"/>
</dbReference>
<dbReference type="InterPro" id="IPR006447">
    <property type="entry name" value="Myb_dom_plants"/>
</dbReference>
<evidence type="ECO:0000256" key="5">
    <source>
        <dbReference type="SAM" id="MobiDB-lite"/>
    </source>
</evidence>
<proteinExistence type="predicted"/>
<dbReference type="FunFam" id="1.10.10.60:FF:000002">
    <property type="entry name" value="Myb family transcription factor"/>
    <property type="match status" value="1"/>
</dbReference>
<evidence type="ECO:0000313" key="8">
    <source>
        <dbReference type="Proteomes" id="UP001630127"/>
    </source>
</evidence>
<feature type="region of interest" description="Disordered" evidence="5">
    <location>
        <begin position="1"/>
        <end position="62"/>
    </location>
</feature>
<organism evidence="7 8">
    <name type="scientific">Cinchona calisaya</name>
    <dbReference type="NCBI Taxonomy" id="153742"/>
    <lineage>
        <taxon>Eukaryota</taxon>
        <taxon>Viridiplantae</taxon>
        <taxon>Streptophyta</taxon>
        <taxon>Embryophyta</taxon>
        <taxon>Tracheophyta</taxon>
        <taxon>Spermatophyta</taxon>
        <taxon>Magnoliopsida</taxon>
        <taxon>eudicotyledons</taxon>
        <taxon>Gunneridae</taxon>
        <taxon>Pentapetalae</taxon>
        <taxon>asterids</taxon>
        <taxon>lamiids</taxon>
        <taxon>Gentianales</taxon>
        <taxon>Rubiaceae</taxon>
        <taxon>Cinchonoideae</taxon>
        <taxon>Cinchoneae</taxon>
        <taxon>Cinchona</taxon>
    </lineage>
</organism>
<keyword evidence="8" id="KW-1185">Reference proteome</keyword>
<keyword evidence="4" id="KW-0539">Nucleus</keyword>
<evidence type="ECO:0000256" key="4">
    <source>
        <dbReference type="ARBA" id="ARBA00023242"/>
    </source>
</evidence>
<comment type="caution">
    <text evidence="7">The sequence shown here is derived from an EMBL/GenBank/DDBJ whole genome shotgun (WGS) entry which is preliminary data.</text>
</comment>
<dbReference type="InterPro" id="IPR001005">
    <property type="entry name" value="SANT/Myb"/>
</dbReference>
<feature type="domain" description="HTH myb-type" evidence="6">
    <location>
        <begin position="60"/>
        <end position="120"/>
    </location>
</feature>
<name>A0ABD3AKG7_9GENT</name>
<dbReference type="GO" id="GO:0005634">
    <property type="term" value="C:nucleus"/>
    <property type="evidence" value="ECO:0007669"/>
    <property type="project" value="UniProtKB-SubCell"/>
</dbReference>
<feature type="compositionally biased region" description="Polar residues" evidence="5">
    <location>
        <begin position="1"/>
        <end position="17"/>
    </location>
</feature>
<evidence type="ECO:0000313" key="7">
    <source>
        <dbReference type="EMBL" id="KAL3531665.1"/>
    </source>
</evidence>
<keyword evidence="3" id="KW-0804">Transcription</keyword>
<dbReference type="NCBIfam" id="TIGR01557">
    <property type="entry name" value="myb_SHAQKYF"/>
    <property type="match status" value="1"/>
</dbReference>
<dbReference type="PANTHER" id="PTHR31314">
    <property type="entry name" value="MYB FAMILY TRANSCRIPTION FACTOR PHL7-LIKE"/>
    <property type="match status" value="1"/>
</dbReference>
<dbReference type="Gene3D" id="1.10.10.60">
    <property type="entry name" value="Homeodomain-like"/>
    <property type="match status" value="1"/>
</dbReference>
<evidence type="ECO:0000256" key="3">
    <source>
        <dbReference type="ARBA" id="ARBA00023163"/>
    </source>
</evidence>
<evidence type="ECO:0000259" key="6">
    <source>
        <dbReference type="PROSITE" id="PS51294"/>
    </source>
</evidence>
<evidence type="ECO:0000256" key="1">
    <source>
        <dbReference type="ARBA" id="ARBA00004123"/>
    </source>
</evidence>
<evidence type="ECO:0000256" key="2">
    <source>
        <dbReference type="ARBA" id="ARBA00023015"/>
    </source>
</evidence>
<dbReference type="EMBL" id="JBJUIK010000003">
    <property type="protein sequence ID" value="KAL3531665.1"/>
    <property type="molecule type" value="Genomic_DNA"/>
</dbReference>
<dbReference type="SUPFAM" id="SSF46689">
    <property type="entry name" value="Homeodomain-like"/>
    <property type="match status" value="1"/>
</dbReference>
<dbReference type="InterPro" id="IPR046955">
    <property type="entry name" value="PHR1-like"/>
</dbReference>
<dbReference type="InterPro" id="IPR009057">
    <property type="entry name" value="Homeodomain-like_sf"/>
</dbReference>
<comment type="subcellular location">
    <subcellularLocation>
        <location evidence="1">Nucleus</location>
    </subcellularLocation>
</comment>
<protein>
    <recommendedName>
        <fullName evidence="6">HTH myb-type domain-containing protein</fullName>
    </recommendedName>
</protein>
<dbReference type="Proteomes" id="UP001630127">
    <property type="component" value="Unassembled WGS sequence"/>
</dbReference>
<reference evidence="7 8" key="1">
    <citation type="submission" date="2024-11" db="EMBL/GenBank/DDBJ databases">
        <title>A near-complete genome assembly of Cinchona calisaya.</title>
        <authorList>
            <person name="Lian D.C."/>
            <person name="Zhao X.W."/>
            <person name="Wei L."/>
        </authorList>
    </citation>
    <scope>NUCLEOTIDE SEQUENCE [LARGE SCALE GENOMIC DNA]</scope>
    <source>
        <tissue evidence="7">Nenye</tissue>
    </source>
</reference>
<gene>
    <name evidence="7" type="ORF">ACH5RR_005186</name>
</gene>
<feature type="compositionally biased region" description="Polar residues" evidence="5">
    <location>
        <begin position="36"/>
        <end position="53"/>
    </location>
</feature>
<dbReference type="AlphaFoldDB" id="A0ABD3AKG7"/>